<dbReference type="OrthoDB" id="9795306at2"/>
<dbReference type="Gene3D" id="3.10.180.10">
    <property type="entry name" value="2,3-Dihydroxybiphenyl 1,2-Dioxygenase, domain 1"/>
    <property type="match status" value="1"/>
</dbReference>
<proteinExistence type="predicted"/>
<sequence length="133" mass="14824">MAVNAYLIFDGNCKEAMAFYAQVFDSEITELKTFGEAGVPNLSEQQKELILHGRVMVAGADLMFSDNNPAFPYIVGNNITLAVITPDEAYIRSSFAKLQVGGKVHMELQKTFWSDCYGNVADRFGVEWQLSKE</sequence>
<dbReference type="AlphaFoldDB" id="A0A2U3AMD5"/>
<gene>
    <name evidence="2" type="ORF">DEX24_07200</name>
</gene>
<protein>
    <recommendedName>
        <fullName evidence="1">PhnB-like domain-containing protein</fullName>
    </recommendedName>
</protein>
<dbReference type="PANTHER" id="PTHR33990:SF1">
    <property type="entry name" value="PROTEIN YJDN"/>
    <property type="match status" value="1"/>
</dbReference>
<feature type="domain" description="PhnB-like" evidence="1">
    <location>
        <begin position="4"/>
        <end position="130"/>
    </location>
</feature>
<dbReference type="CDD" id="cd06588">
    <property type="entry name" value="PhnB_like"/>
    <property type="match status" value="1"/>
</dbReference>
<dbReference type="InterPro" id="IPR029068">
    <property type="entry name" value="Glyas_Bleomycin-R_OHBP_Dase"/>
</dbReference>
<keyword evidence="3" id="KW-1185">Reference proteome</keyword>
<reference evidence="2 3" key="1">
    <citation type="submission" date="2018-05" db="EMBL/GenBank/DDBJ databases">
        <title>Kurthia sibirica genome sequence.</title>
        <authorList>
            <person name="Maclea K.S."/>
            <person name="Goen A.E."/>
        </authorList>
    </citation>
    <scope>NUCLEOTIDE SEQUENCE [LARGE SCALE GENOMIC DNA]</scope>
    <source>
        <strain evidence="2 3">ATCC 49154</strain>
    </source>
</reference>
<dbReference type="PANTHER" id="PTHR33990">
    <property type="entry name" value="PROTEIN YJDN-RELATED"/>
    <property type="match status" value="1"/>
</dbReference>
<dbReference type="Proteomes" id="UP000245938">
    <property type="component" value="Unassembled WGS sequence"/>
</dbReference>
<evidence type="ECO:0000313" key="3">
    <source>
        <dbReference type="Proteomes" id="UP000245938"/>
    </source>
</evidence>
<accession>A0A2U3AMD5</accession>
<comment type="caution">
    <text evidence="2">The sequence shown here is derived from an EMBL/GenBank/DDBJ whole genome shotgun (WGS) entry which is preliminary data.</text>
</comment>
<dbReference type="RefSeq" id="WP_109305742.1">
    <property type="nucleotide sequence ID" value="NZ_BJUF01000013.1"/>
</dbReference>
<name>A0A2U3AMD5_9BACL</name>
<evidence type="ECO:0000259" key="1">
    <source>
        <dbReference type="Pfam" id="PF06983"/>
    </source>
</evidence>
<organism evidence="2 3">
    <name type="scientific">Kurthia sibirica</name>
    <dbReference type="NCBI Taxonomy" id="202750"/>
    <lineage>
        <taxon>Bacteria</taxon>
        <taxon>Bacillati</taxon>
        <taxon>Bacillota</taxon>
        <taxon>Bacilli</taxon>
        <taxon>Bacillales</taxon>
        <taxon>Caryophanaceae</taxon>
        <taxon>Kurthia</taxon>
    </lineage>
</organism>
<dbReference type="SUPFAM" id="SSF54593">
    <property type="entry name" value="Glyoxalase/Bleomycin resistance protein/Dihydroxybiphenyl dioxygenase"/>
    <property type="match status" value="1"/>
</dbReference>
<dbReference type="Pfam" id="PF06983">
    <property type="entry name" value="3-dmu-9_3-mt"/>
    <property type="match status" value="1"/>
</dbReference>
<evidence type="ECO:0000313" key="2">
    <source>
        <dbReference type="EMBL" id="PWI25688.1"/>
    </source>
</evidence>
<dbReference type="EMBL" id="QFVR01000007">
    <property type="protein sequence ID" value="PWI25688.1"/>
    <property type="molecule type" value="Genomic_DNA"/>
</dbReference>
<dbReference type="InterPro" id="IPR028973">
    <property type="entry name" value="PhnB-like"/>
</dbReference>